<proteinExistence type="inferred from homology"/>
<dbReference type="SUPFAM" id="SSF54518">
    <property type="entry name" value="Tubby C-terminal domain-like"/>
    <property type="match status" value="1"/>
</dbReference>
<dbReference type="AlphaFoldDB" id="A0A645DCI1"/>
<evidence type="ECO:0000256" key="1">
    <source>
        <dbReference type="ARBA" id="ARBA00005437"/>
    </source>
</evidence>
<dbReference type="InterPro" id="IPR025659">
    <property type="entry name" value="Tubby-like_C"/>
</dbReference>
<organism evidence="2">
    <name type="scientific">bioreactor metagenome</name>
    <dbReference type="NCBI Taxonomy" id="1076179"/>
    <lineage>
        <taxon>unclassified sequences</taxon>
        <taxon>metagenomes</taxon>
        <taxon>ecological metagenomes</taxon>
    </lineage>
</organism>
<accession>A0A645DCI1</accession>
<evidence type="ECO:0000313" key="2">
    <source>
        <dbReference type="EMBL" id="MPM86905.1"/>
    </source>
</evidence>
<sequence>MKSKFFKLKEDFWIKNDQKEEVYFVDNKFLTMGLQFDISKGNEILYYVKEKLLTFMSKYEIFEQDKVIAKVKQKVTIFREKIEVESKYGNLEIVGSIFDYNYKIYQNKKEIAHVAKEFFSFTDNYYIDINFEDEAFILCLVVIVDNIIDKNNSAS</sequence>
<dbReference type="EMBL" id="VSSQ01034832">
    <property type="protein sequence ID" value="MPM86905.1"/>
    <property type="molecule type" value="Genomic_DNA"/>
</dbReference>
<dbReference type="InterPro" id="IPR007612">
    <property type="entry name" value="LOR"/>
</dbReference>
<dbReference type="InterPro" id="IPR038595">
    <property type="entry name" value="LOR_sf"/>
</dbReference>
<gene>
    <name evidence="2" type="ORF">SDC9_133998</name>
</gene>
<comment type="caution">
    <text evidence="2">The sequence shown here is derived from an EMBL/GenBank/DDBJ whole genome shotgun (WGS) entry which is preliminary data.</text>
</comment>
<name>A0A645DCI1_9ZZZZ</name>
<evidence type="ECO:0008006" key="3">
    <source>
        <dbReference type="Google" id="ProtNLM"/>
    </source>
</evidence>
<dbReference type="Gene3D" id="2.40.160.200">
    <property type="entry name" value="LURP1-related"/>
    <property type="match status" value="1"/>
</dbReference>
<protein>
    <recommendedName>
        <fullName evidence="3">Tubby C 2 family protein</fullName>
    </recommendedName>
</protein>
<comment type="similarity">
    <text evidence="1">Belongs to the LOR family.</text>
</comment>
<dbReference type="Pfam" id="PF04525">
    <property type="entry name" value="LOR"/>
    <property type="match status" value="1"/>
</dbReference>
<reference evidence="2" key="1">
    <citation type="submission" date="2019-08" db="EMBL/GenBank/DDBJ databases">
        <authorList>
            <person name="Kucharzyk K."/>
            <person name="Murdoch R.W."/>
            <person name="Higgins S."/>
            <person name="Loffler F."/>
        </authorList>
    </citation>
    <scope>NUCLEOTIDE SEQUENCE</scope>
</reference>